<evidence type="ECO:0000313" key="3">
    <source>
        <dbReference type="Proteomes" id="UP000051012"/>
    </source>
</evidence>
<accession>A0A0S7YFX3</accession>
<sequence>MTDVALYSDNGCWDESIQALESMFAWMGYSVTQVDAAYINKNIDVFKIVCIPGGDMYQYSQDISAAGKENIRDFIKNGGAYIGICGGAYFAGEKVIWRGQQLSMTPLGLFSGTTKGPVDGIIPYPDYGMCKITIVDSTHAITQSEPDSLWVLYYWGPVLIPDQDAAVTVLGRYADCDQPAMLAFDYGDGRVFIIGTHPEIEEDSERDEVQFGDELDDRGSDWDIMHRGVLWCLKQLDK</sequence>
<organism evidence="2 3">
    <name type="scientific">candidate division TA06 bacterium DG_78</name>
    <dbReference type="NCBI Taxonomy" id="1703772"/>
    <lineage>
        <taxon>Bacteria</taxon>
        <taxon>Bacteria division TA06</taxon>
    </lineage>
</organism>
<dbReference type="Gene3D" id="3.40.50.880">
    <property type="match status" value="1"/>
</dbReference>
<dbReference type="PIRSF" id="PIRSF016642">
    <property type="entry name" value="UCP016642"/>
    <property type="match status" value="1"/>
</dbReference>
<dbReference type="Pfam" id="PF09825">
    <property type="entry name" value="BPL_N"/>
    <property type="match status" value="1"/>
</dbReference>
<dbReference type="Proteomes" id="UP000051012">
    <property type="component" value="Unassembled WGS sequence"/>
</dbReference>
<dbReference type="EMBL" id="LJNI01000031">
    <property type="protein sequence ID" value="KPJ73588.1"/>
    <property type="molecule type" value="Genomic_DNA"/>
</dbReference>
<evidence type="ECO:0000313" key="2">
    <source>
        <dbReference type="EMBL" id="KPJ73588.1"/>
    </source>
</evidence>
<reference evidence="2 3" key="1">
    <citation type="journal article" date="2015" name="Microbiome">
        <title>Genomic resolution of linkages in carbon, nitrogen, and sulfur cycling among widespread estuary sediment bacteria.</title>
        <authorList>
            <person name="Baker B.J."/>
            <person name="Lazar C.S."/>
            <person name="Teske A.P."/>
            <person name="Dick G.J."/>
        </authorList>
    </citation>
    <scope>NUCLEOTIDE SEQUENCE [LARGE SCALE GENOMIC DNA]</scope>
    <source>
        <strain evidence="2">DG_78</strain>
    </source>
</reference>
<dbReference type="InterPro" id="IPR029062">
    <property type="entry name" value="Class_I_gatase-like"/>
</dbReference>
<dbReference type="AlphaFoldDB" id="A0A0S7YFX3"/>
<gene>
    <name evidence="2" type="ORF">AMJ52_03465</name>
</gene>
<proteinExistence type="predicted"/>
<dbReference type="SUPFAM" id="SSF52317">
    <property type="entry name" value="Class I glutamine amidotransferase-like"/>
    <property type="match status" value="1"/>
</dbReference>
<protein>
    <recommendedName>
        <fullName evidence="1">Biotin-protein ligase N-terminal domain-containing protein</fullName>
    </recommendedName>
</protein>
<comment type="caution">
    <text evidence="2">The sequence shown here is derived from an EMBL/GenBank/DDBJ whole genome shotgun (WGS) entry which is preliminary data.</text>
</comment>
<dbReference type="InterPro" id="IPR019197">
    <property type="entry name" value="Biotin-prot_ligase_N"/>
</dbReference>
<evidence type="ECO:0000259" key="1">
    <source>
        <dbReference type="Pfam" id="PF09825"/>
    </source>
</evidence>
<dbReference type="InterPro" id="IPR015834">
    <property type="entry name" value="UCP016642"/>
</dbReference>
<name>A0A0S7YFX3_UNCT6</name>
<feature type="domain" description="Biotin-protein ligase N-terminal" evidence="1">
    <location>
        <begin position="3"/>
        <end position="204"/>
    </location>
</feature>